<keyword evidence="5" id="KW-0472">Membrane</keyword>
<evidence type="ECO:0000256" key="4">
    <source>
        <dbReference type="ARBA" id="ARBA00022679"/>
    </source>
</evidence>
<gene>
    <name evidence="7" type="ORF">ULMS_08380</name>
</gene>
<evidence type="ECO:0000256" key="2">
    <source>
        <dbReference type="ARBA" id="ARBA00022475"/>
    </source>
</evidence>
<comment type="caution">
    <text evidence="7">The sequence shown here is derived from an EMBL/GenBank/DDBJ whole genome shotgun (WGS) entry which is preliminary data.</text>
</comment>
<comment type="subcellular location">
    <subcellularLocation>
        <location evidence="1">Cell membrane</location>
    </subcellularLocation>
</comment>
<evidence type="ECO:0000256" key="5">
    <source>
        <dbReference type="ARBA" id="ARBA00023136"/>
    </source>
</evidence>
<keyword evidence="2" id="KW-1003">Cell membrane</keyword>
<keyword evidence="7" id="KW-0378">Hydrolase</keyword>
<dbReference type="GO" id="GO:0005886">
    <property type="term" value="C:plasma membrane"/>
    <property type="evidence" value="ECO:0007669"/>
    <property type="project" value="UniProtKB-SubCell"/>
</dbReference>
<dbReference type="InterPro" id="IPR001173">
    <property type="entry name" value="Glyco_trans_2-like"/>
</dbReference>
<accession>A0A5J4FU43</accession>
<dbReference type="GO" id="GO:0016787">
    <property type="term" value="F:hydrolase activity"/>
    <property type="evidence" value="ECO:0007669"/>
    <property type="project" value="UniProtKB-KW"/>
</dbReference>
<dbReference type="PANTHER" id="PTHR43646:SF2">
    <property type="entry name" value="GLYCOSYLTRANSFERASE 2-LIKE DOMAIN-CONTAINING PROTEIN"/>
    <property type="match status" value="1"/>
</dbReference>
<dbReference type="InterPro" id="IPR026461">
    <property type="entry name" value="Trfase_2_rSAM/seldom_assoc"/>
</dbReference>
<keyword evidence="8" id="KW-1185">Reference proteome</keyword>
<dbReference type="InterPro" id="IPR029044">
    <property type="entry name" value="Nucleotide-diphossugar_trans"/>
</dbReference>
<dbReference type="GO" id="GO:0016757">
    <property type="term" value="F:glycosyltransferase activity"/>
    <property type="evidence" value="ECO:0007669"/>
    <property type="project" value="UniProtKB-KW"/>
</dbReference>
<dbReference type="Pfam" id="PF00535">
    <property type="entry name" value="Glycos_transf_2"/>
    <property type="match status" value="1"/>
</dbReference>
<evidence type="ECO:0000313" key="7">
    <source>
        <dbReference type="EMBL" id="GEQ85330.1"/>
    </source>
</evidence>
<evidence type="ECO:0000256" key="1">
    <source>
        <dbReference type="ARBA" id="ARBA00004236"/>
    </source>
</evidence>
<name>A0A5J4FU43_9FLAO</name>
<reference evidence="7 8" key="1">
    <citation type="submission" date="2019-08" db="EMBL/GenBank/DDBJ databases">
        <title>Ulvibacter marinistellae sp. nov., isolated from a starfish, Patiria pectinifera.</title>
        <authorList>
            <person name="Kawano K."/>
            <person name="Ushijima N."/>
            <person name="Kihara M."/>
            <person name="Itoh H."/>
        </authorList>
    </citation>
    <scope>NUCLEOTIDE SEQUENCE [LARGE SCALE GENOMIC DNA]</scope>
    <source>
        <strain evidence="7 8">KK4</strain>
    </source>
</reference>
<feature type="domain" description="Glycosyltransferase 2-like" evidence="6">
    <location>
        <begin position="7"/>
        <end position="162"/>
    </location>
</feature>
<dbReference type="AlphaFoldDB" id="A0A5J4FU43"/>
<evidence type="ECO:0000313" key="8">
    <source>
        <dbReference type="Proteomes" id="UP000326994"/>
    </source>
</evidence>
<dbReference type="EMBL" id="BKCF01000001">
    <property type="protein sequence ID" value="GEQ85330.1"/>
    <property type="molecule type" value="Genomic_DNA"/>
</dbReference>
<protein>
    <submittedName>
        <fullName evidence="7">Glycosyl hydrolase</fullName>
    </submittedName>
</protein>
<keyword evidence="4" id="KW-0808">Transferase</keyword>
<keyword evidence="3" id="KW-0328">Glycosyltransferase</keyword>
<dbReference type="Gene3D" id="3.90.550.10">
    <property type="entry name" value="Spore Coat Polysaccharide Biosynthesis Protein SpsA, Chain A"/>
    <property type="match status" value="1"/>
</dbReference>
<dbReference type="CDD" id="cd02522">
    <property type="entry name" value="GT_2_like_a"/>
    <property type="match status" value="1"/>
</dbReference>
<dbReference type="SUPFAM" id="SSF53448">
    <property type="entry name" value="Nucleotide-diphospho-sugar transferases"/>
    <property type="match status" value="1"/>
</dbReference>
<dbReference type="NCBIfam" id="TIGR04283">
    <property type="entry name" value="glyco_like_mftF"/>
    <property type="match status" value="1"/>
</dbReference>
<evidence type="ECO:0000256" key="3">
    <source>
        <dbReference type="ARBA" id="ARBA00022676"/>
    </source>
</evidence>
<evidence type="ECO:0000259" key="6">
    <source>
        <dbReference type="Pfam" id="PF00535"/>
    </source>
</evidence>
<sequence length="258" mass="29551">MFTPMLSIIIPVLNEAENITNVLKHLTTNTSEINNTEIIIVDGGSSDNTTALIASFSEISEATIKLISSKKGRARQMNNGAKNATGNILYFLHADSFPPKNFDALIIQEVQKGNPAGCFKMKFDSNHWWLQLASWLTKFSWRACRGGDQSQFITRELFDEIGGFDETYTIYEDNILISELYARNKFVVIQEWIGSSARLYRERGVWNLQYHFWTIYVKKWLGADADELYAYYLKNIKQQRAPKASTLKVETSKVYSDK</sequence>
<organism evidence="7 8">
    <name type="scientific">Patiriisocius marinistellae</name>
    <dbReference type="NCBI Taxonomy" id="2494560"/>
    <lineage>
        <taxon>Bacteria</taxon>
        <taxon>Pseudomonadati</taxon>
        <taxon>Bacteroidota</taxon>
        <taxon>Flavobacteriia</taxon>
        <taxon>Flavobacteriales</taxon>
        <taxon>Flavobacteriaceae</taxon>
        <taxon>Patiriisocius</taxon>
    </lineage>
</organism>
<proteinExistence type="predicted"/>
<dbReference type="Proteomes" id="UP000326994">
    <property type="component" value="Unassembled WGS sequence"/>
</dbReference>
<dbReference type="PANTHER" id="PTHR43646">
    <property type="entry name" value="GLYCOSYLTRANSFERASE"/>
    <property type="match status" value="1"/>
</dbReference>